<evidence type="ECO:0008006" key="5">
    <source>
        <dbReference type="Google" id="ProtNLM"/>
    </source>
</evidence>
<dbReference type="Proteomes" id="UP000035021">
    <property type="component" value="Unassembled WGS sequence"/>
</dbReference>
<sequence>MTTRRIEPRLRPTADVARTISYTPDLDGDADPGEIVWTWVAYEDDPDQGKDRPVLVVGRDANAETADDVLGLMLSSKDHHRDDANWLAIGTGTWDSQNRPSFVRLDRVLVVDADGIRREGAILDRKRFDAIAVELRARYGWR</sequence>
<dbReference type="SUPFAM" id="SSF50118">
    <property type="entry name" value="Cell growth inhibitor/plasmid maintenance toxic component"/>
    <property type="match status" value="1"/>
</dbReference>
<evidence type="ECO:0000313" key="4">
    <source>
        <dbReference type="Proteomes" id="UP000035021"/>
    </source>
</evidence>
<dbReference type="InterPro" id="IPR011067">
    <property type="entry name" value="Plasmid_toxin/cell-grow_inhib"/>
</dbReference>
<accession>A0ABQ0IJ09</accession>
<gene>
    <name evidence="3" type="ORF">GP2_013_00530</name>
</gene>
<comment type="caution">
    <text evidence="3">The sequence shown here is derived from an EMBL/GenBank/DDBJ whole genome shotgun (WGS) entry which is preliminary data.</text>
</comment>
<dbReference type="RefSeq" id="WP_006899810.1">
    <property type="nucleotide sequence ID" value="NZ_BAOQ01000013.1"/>
</dbReference>
<dbReference type="Pfam" id="PF02452">
    <property type="entry name" value="PemK_toxin"/>
    <property type="match status" value="1"/>
</dbReference>
<evidence type="ECO:0000256" key="1">
    <source>
        <dbReference type="ARBA" id="ARBA00007521"/>
    </source>
</evidence>
<dbReference type="EMBL" id="BAOQ01000013">
    <property type="protein sequence ID" value="GAC83576.1"/>
    <property type="molecule type" value="Genomic_DNA"/>
</dbReference>
<comment type="similarity">
    <text evidence="1">Belongs to the PemK/MazF family.</text>
</comment>
<name>A0ABQ0IJ09_9ACTN</name>
<keyword evidence="2" id="KW-1277">Toxin-antitoxin system</keyword>
<reference evidence="3 4" key="1">
    <citation type="submission" date="2013-02" db="EMBL/GenBank/DDBJ databases">
        <title>Whole genome shotgun sequence of Gordonia paraffinivorans NBRC 108238.</title>
        <authorList>
            <person name="Isaki-Nakamura S."/>
            <person name="Hosoyama A."/>
            <person name="Tsuchikane K."/>
            <person name="Ando Y."/>
            <person name="Baba S."/>
            <person name="Ohji S."/>
            <person name="Hamada M."/>
            <person name="Tamura T."/>
            <person name="Yamazoe A."/>
            <person name="Yamazaki S."/>
            <person name="Fujita N."/>
        </authorList>
    </citation>
    <scope>NUCLEOTIDE SEQUENCE [LARGE SCALE GENOMIC DNA]</scope>
    <source>
        <strain evidence="3 4">NBRC 108238</strain>
    </source>
</reference>
<organism evidence="3 4">
    <name type="scientific">Gordonia paraffinivorans NBRC 108238</name>
    <dbReference type="NCBI Taxonomy" id="1223543"/>
    <lineage>
        <taxon>Bacteria</taxon>
        <taxon>Bacillati</taxon>
        <taxon>Actinomycetota</taxon>
        <taxon>Actinomycetes</taxon>
        <taxon>Mycobacteriales</taxon>
        <taxon>Gordoniaceae</taxon>
        <taxon>Gordonia</taxon>
    </lineage>
</organism>
<dbReference type="Gene3D" id="2.30.30.110">
    <property type="match status" value="1"/>
</dbReference>
<keyword evidence="4" id="KW-1185">Reference proteome</keyword>
<evidence type="ECO:0000313" key="3">
    <source>
        <dbReference type="EMBL" id="GAC83576.1"/>
    </source>
</evidence>
<protein>
    <recommendedName>
        <fullName evidence="5">PemK-like protein</fullName>
    </recommendedName>
</protein>
<evidence type="ECO:0000256" key="2">
    <source>
        <dbReference type="ARBA" id="ARBA00022649"/>
    </source>
</evidence>
<dbReference type="InterPro" id="IPR003477">
    <property type="entry name" value="PemK-like"/>
</dbReference>
<proteinExistence type="inferred from homology"/>